<sequence length="96" mass="11403">MQINVHDVKNEKKCRDFLKAVFFRCFSGEIQILAVVVRKAVYEMSWQRHLSKSMTWSLRKKTKNAVDAVRVIRRVIARLWNRFQETRHVGRQSGQG</sequence>
<dbReference type="AlphaFoldDB" id="A0A8X6VIV2"/>
<evidence type="ECO:0000313" key="1">
    <source>
        <dbReference type="EMBL" id="GFY20362.1"/>
    </source>
</evidence>
<protein>
    <submittedName>
        <fullName evidence="1">Uncharacterized protein</fullName>
    </submittedName>
</protein>
<accession>A0A8X6VIV2</accession>
<name>A0A8X6VIV2_TRICX</name>
<organism evidence="1 2">
    <name type="scientific">Trichonephila clavipes</name>
    <name type="common">Golden silk orbweaver</name>
    <name type="synonym">Nephila clavipes</name>
    <dbReference type="NCBI Taxonomy" id="2585209"/>
    <lineage>
        <taxon>Eukaryota</taxon>
        <taxon>Metazoa</taxon>
        <taxon>Ecdysozoa</taxon>
        <taxon>Arthropoda</taxon>
        <taxon>Chelicerata</taxon>
        <taxon>Arachnida</taxon>
        <taxon>Araneae</taxon>
        <taxon>Araneomorphae</taxon>
        <taxon>Entelegynae</taxon>
        <taxon>Araneoidea</taxon>
        <taxon>Nephilidae</taxon>
        <taxon>Trichonephila</taxon>
    </lineage>
</organism>
<comment type="caution">
    <text evidence="1">The sequence shown here is derived from an EMBL/GenBank/DDBJ whole genome shotgun (WGS) entry which is preliminary data.</text>
</comment>
<reference evidence="1" key="1">
    <citation type="submission" date="2020-08" db="EMBL/GenBank/DDBJ databases">
        <title>Multicomponent nature underlies the extraordinary mechanical properties of spider dragline silk.</title>
        <authorList>
            <person name="Kono N."/>
            <person name="Nakamura H."/>
            <person name="Mori M."/>
            <person name="Yoshida Y."/>
            <person name="Ohtoshi R."/>
            <person name="Malay A.D."/>
            <person name="Moran D.A.P."/>
            <person name="Tomita M."/>
            <person name="Numata K."/>
            <person name="Arakawa K."/>
        </authorList>
    </citation>
    <scope>NUCLEOTIDE SEQUENCE</scope>
</reference>
<dbReference type="EMBL" id="BMAU01021355">
    <property type="protein sequence ID" value="GFY20362.1"/>
    <property type="molecule type" value="Genomic_DNA"/>
</dbReference>
<evidence type="ECO:0000313" key="2">
    <source>
        <dbReference type="Proteomes" id="UP000887159"/>
    </source>
</evidence>
<keyword evidence="2" id="KW-1185">Reference proteome</keyword>
<dbReference type="Proteomes" id="UP000887159">
    <property type="component" value="Unassembled WGS sequence"/>
</dbReference>
<proteinExistence type="predicted"/>
<gene>
    <name evidence="1" type="ORF">TNCV_209941</name>
</gene>